<proteinExistence type="predicted"/>
<keyword evidence="4" id="KW-1185">Reference proteome</keyword>
<feature type="domain" description="PIK-related kinase FAT" evidence="2">
    <location>
        <begin position="54"/>
        <end position="110"/>
    </location>
</feature>
<name>A0AAW0FIV3_9APHY</name>
<accession>A0AAW0FIV3</accession>
<feature type="domain" description="PIK-related kinase FAT" evidence="2">
    <location>
        <begin position="4"/>
        <end position="53"/>
    </location>
</feature>
<dbReference type="Proteomes" id="UP001385951">
    <property type="component" value="Unassembled WGS sequence"/>
</dbReference>
<evidence type="ECO:0000313" key="4">
    <source>
        <dbReference type="Proteomes" id="UP001385951"/>
    </source>
</evidence>
<gene>
    <name evidence="3" type="ORF">QCA50_016249</name>
</gene>
<feature type="region of interest" description="Disordered" evidence="1">
    <location>
        <begin position="169"/>
        <end position="232"/>
    </location>
</feature>
<evidence type="ECO:0000256" key="1">
    <source>
        <dbReference type="SAM" id="MobiDB-lite"/>
    </source>
</evidence>
<reference evidence="3 4" key="1">
    <citation type="submission" date="2022-09" db="EMBL/GenBank/DDBJ databases">
        <authorList>
            <person name="Palmer J.M."/>
        </authorList>
    </citation>
    <scope>NUCLEOTIDE SEQUENCE [LARGE SCALE GENOMIC DNA]</scope>
    <source>
        <strain evidence="3 4">DSM 7382</strain>
    </source>
</reference>
<dbReference type="EMBL" id="JASBNA010000047">
    <property type="protein sequence ID" value="KAK7680681.1"/>
    <property type="molecule type" value="Genomic_DNA"/>
</dbReference>
<organism evidence="3 4">
    <name type="scientific">Cerrena zonata</name>
    <dbReference type="NCBI Taxonomy" id="2478898"/>
    <lineage>
        <taxon>Eukaryota</taxon>
        <taxon>Fungi</taxon>
        <taxon>Dikarya</taxon>
        <taxon>Basidiomycota</taxon>
        <taxon>Agaricomycotina</taxon>
        <taxon>Agaricomycetes</taxon>
        <taxon>Polyporales</taxon>
        <taxon>Cerrenaceae</taxon>
        <taxon>Cerrena</taxon>
    </lineage>
</organism>
<protein>
    <recommendedName>
        <fullName evidence="2">PIK-related kinase FAT domain-containing protein</fullName>
    </recommendedName>
</protein>
<sequence>MLQESMEAFLKLKEQVKCHYQNPNELHTGLDVISNTNLVYFATQQKAEFFTLKDLNLPKAWAEWGMFNDRRFKENPNDMVYANNAISCYLQAAGLYKNGKTRKLLARILWLISLDDASGTLAQAFDNFRGEGAKLQRVIHRPLHFQLRTTKEDFAAKQRQFMEISRQNSNRMANQGPGSGASATSNGDEKAPTSEDGEAPKLDAAESPSTNGKPEVEENANDGEQNEKNGTE</sequence>
<evidence type="ECO:0000259" key="2">
    <source>
        <dbReference type="Pfam" id="PF02259"/>
    </source>
</evidence>
<comment type="caution">
    <text evidence="3">The sequence shown here is derived from an EMBL/GenBank/DDBJ whole genome shotgun (WGS) entry which is preliminary data.</text>
</comment>
<dbReference type="AlphaFoldDB" id="A0AAW0FIV3"/>
<dbReference type="Pfam" id="PF02259">
    <property type="entry name" value="FAT"/>
    <property type="match status" value="2"/>
</dbReference>
<dbReference type="InterPro" id="IPR003151">
    <property type="entry name" value="PIK-rel_kinase_FAT"/>
</dbReference>
<evidence type="ECO:0000313" key="3">
    <source>
        <dbReference type="EMBL" id="KAK7680681.1"/>
    </source>
</evidence>
<feature type="compositionally biased region" description="Basic and acidic residues" evidence="1">
    <location>
        <begin position="187"/>
        <end position="204"/>
    </location>
</feature>